<dbReference type="EMBL" id="CP012333">
    <property type="protein sequence ID" value="AKV01132.1"/>
    <property type="molecule type" value="Genomic_DNA"/>
</dbReference>
<feature type="region of interest" description="Disordered" evidence="1">
    <location>
        <begin position="23"/>
        <end position="77"/>
    </location>
</feature>
<reference evidence="2 3" key="1">
    <citation type="submission" date="2015-08" db="EMBL/GenBank/DDBJ databases">
        <authorList>
            <person name="Babu N.S."/>
            <person name="Beckwith C.J."/>
            <person name="Beseler K.G."/>
            <person name="Brison A."/>
            <person name="Carone J.V."/>
            <person name="Caskin T.P."/>
            <person name="Diamond M."/>
            <person name="Durham M.E."/>
            <person name="Foxe J.M."/>
            <person name="Go M."/>
            <person name="Henderson B.A."/>
            <person name="Jones I.B."/>
            <person name="McGettigan J.A."/>
            <person name="Micheletti S.J."/>
            <person name="Nasrallah M.E."/>
            <person name="Ortiz D."/>
            <person name="Piller C.R."/>
            <person name="Privatt S.R."/>
            <person name="Schneider S.L."/>
            <person name="Sharp S."/>
            <person name="Smith T.C."/>
            <person name="Stanton J.D."/>
            <person name="Ullery H.E."/>
            <person name="Wilson R.J."/>
            <person name="Serrano M.G."/>
            <person name="Buck G."/>
            <person name="Lee V."/>
            <person name="Wang Y."/>
            <person name="Carvalho R."/>
            <person name="Voegtly L."/>
            <person name="Shi R."/>
            <person name="Duckworth R."/>
            <person name="Johnson A."/>
            <person name="Loviza R."/>
            <person name="Walstead R."/>
            <person name="Shah Z."/>
            <person name="Kiflezghi M."/>
            <person name="Wade K."/>
            <person name="Ball S.L."/>
            <person name="Bradley K.W."/>
            <person name="Asai D.J."/>
            <person name="Bowman C.A."/>
            <person name="Russell D.A."/>
            <person name="Pope W.H."/>
            <person name="Jacobs-Sera D."/>
            <person name="Hendrix R.W."/>
            <person name="Hatfull G.F."/>
        </authorList>
    </citation>
    <scope>NUCLEOTIDE SEQUENCE [LARGE SCALE GENOMIC DNA]</scope>
    <source>
        <strain evidence="2 3">DSM 27648</strain>
    </source>
</reference>
<name>A0A0K1Q639_9BACT</name>
<dbReference type="OrthoDB" id="5752563at2"/>
<protein>
    <submittedName>
        <fullName evidence="2">Uncharacterized protein</fullName>
    </submittedName>
</protein>
<evidence type="ECO:0000256" key="1">
    <source>
        <dbReference type="SAM" id="MobiDB-lite"/>
    </source>
</evidence>
<accession>A0A0K1Q639</accession>
<dbReference type="RefSeq" id="WP_146652292.1">
    <property type="nucleotide sequence ID" value="NZ_CP012333.1"/>
</dbReference>
<dbReference type="STRING" id="1391654.AKJ09_07795"/>
<keyword evidence="3" id="KW-1185">Reference proteome</keyword>
<gene>
    <name evidence="2" type="ORF">AKJ09_07795</name>
</gene>
<dbReference type="Proteomes" id="UP000064967">
    <property type="component" value="Chromosome"/>
</dbReference>
<organism evidence="2 3">
    <name type="scientific">Labilithrix luteola</name>
    <dbReference type="NCBI Taxonomy" id="1391654"/>
    <lineage>
        <taxon>Bacteria</taxon>
        <taxon>Pseudomonadati</taxon>
        <taxon>Myxococcota</taxon>
        <taxon>Polyangia</taxon>
        <taxon>Polyangiales</taxon>
        <taxon>Labilitrichaceae</taxon>
        <taxon>Labilithrix</taxon>
    </lineage>
</organism>
<dbReference type="AlphaFoldDB" id="A0A0K1Q639"/>
<evidence type="ECO:0000313" key="3">
    <source>
        <dbReference type="Proteomes" id="UP000064967"/>
    </source>
</evidence>
<feature type="compositionally biased region" description="Gly residues" evidence="1">
    <location>
        <begin position="23"/>
        <end position="38"/>
    </location>
</feature>
<dbReference type="PROSITE" id="PS51257">
    <property type="entry name" value="PROKAR_LIPOPROTEIN"/>
    <property type="match status" value="1"/>
</dbReference>
<sequence length="681" mass="73393">MRKHDLALAVLLPVLACGCGSSGSGNGNDSGSSGGSGDGTSSKPGGSSGSTPGSSGNPSTNDPGTPTNPTGLTGVWKVDGTDARGAYSGEVELVSKDGKLSITRIVKYATAKVEDGRELHWVWQGTASGSSSKLDVKVPLKRADFMTKRGTVTHTAADVPVDVTGSFSSSTAGTISGTFTGPDINANETWTARRDSGAKPIFADERVTNPAHDPPSASVKTTLFGTYSNFRTLAAVQPYVNRPEFDAAVHGHVVDTTDFAFYQANPKALRVLNKVIDDVSLGETLVRANAYRDSLKAKADKFQADMETRWIDSFVGMVVDGAAPGSTVHEPSGDSALWTGTYAAAQAYRFQVTGEAVAKTNLITSLEALLKLQEITGDWSSFARVLRRSNGPATGDWHTGTGKFAGLDWREGGNNDMLKGILYGLTLGYEVLCGDGASGYDSICKRIRTNAKHIADDVNTSQGFNQLPGTWLSAWVDDSITYRAKAEGFWVAAKVEKKNNPVFYEQGTADWSGTHLSFVGDTIAMLLASHLNLGGDAVKVHKDEIDASHDNLAKQRLAVWHLIHAAYGSGAKSSPFVDDMRWRLREIPYPKTSYPIDHRINPDFCMSPYPALPWKTDWMNYPNPDRTQSLVSYPIFEQETDVSYWKVGLNYDGGGPYESPGVDFLHAYWYARKFGILSATE</sequence>
<feature type="compositionally biased region" description="Low complexity" evidence="1">
    <location>
        <begin position="39"/>
        <end position="74"/>
    </location>
</feature>
<proteinExistence type="predicted"/>
<evidence type="ECO:0000313" key="2">
    <source>
        <dbReference type="EMBL" id="AKV01132.1"/>
    </source>
</evidence>
<dbReference type="KEGG" id="llu:AKJ09_07795"/>